<accession>A0ABN1XL46</accession>
<dbReference type="CDD" id="cd06558">
    <property type="entry name" value="crotonase-like"/>
    <property type="match status" value="1"/>
</dbReference>
<sequence length="265" mass="27655">MTDHDRSRAVPDGAVLDVGDDGVAVLTLDRPQRRNALHRPLLDGLPGLVAALDADPAVRVIVLTGRGGAFCAGGDLDVIGALGDEPPERARARMAREFSTTVRLVRATTPTLAAVDGAAVGAGAALALACDLRIGSPSAFLAVPFVRMALVPDWGISRLLSRAVGPGRATEIALSARRVGAAEALRIGLLDEIADDPLAAALERAAVLAATPPEAARRTVALIHDAADATVEEAVQREITEQIAQLASPESTRMRAEWSAEVRRR</sequence>
<dbReference type="EMBL" id="BAAAJK010000006">
    <property type="protein sequence ID" value="GAA1384553.1"/>
    <property type="molecule type" value="Genomic_DNA"/>
</dbReference>
<dbReference type="PROSITE" id="PS00166">
    <property type="entry name" value="ENOYL_COA_HYDRATASE"/>
    <property type="match status" value="1"/>
</dbReference>
<protein>
    <submittedName>
        <fullName evidence="3">Enoyl-CoA hydratase-related protein</fullName>
    </submittedName>
</protein>
<organism evidence="3 4">
    <name type="scientific">Pseudonocardia kongjuensis</name>
    <dbReference type="NCBI Taxonomy" id="102227"/>
    <lineage>
        <taxon>Bacteria</taxon>
        <taxon>Bacillati</taxon>
        <taxon>Actinomycetota</taxon>
        <taxon>Actinomycetes</taxon>
        <taxon>Pseudonocardiales</taxon>
        <taxon>Pseudonocardiaceae</taxon>
        <taxon>Pseudonocardia</taxon>
    </lineage>
</organism>
<dbReference type="PANTHER" id="PTHR43802">
    <property type="entry name" value="ENOYL-COA HYDRATASE"/>
    <property type="match status" value="1"/>
</dbReference>
<dbReference type="InterPro" id="IPR029045">
    <property type="entry name" value="ClpP/crotonase-like_dom_sf"/>
</dbReference>
<dbReference type="Gene3D" id="3.90.226.10">
    <property type="entry name" value="2-enoyl-CoA Hydratase, Chain A, domain 1"/>
    <property type="match status" value="1"/>
</dbReference>
<reference evidence="3 4" key="1">
    <citation type="journal article" date="2019" name="Int. J. Syst. Evol. Microbiol.">
        <title>The Global Catalogue of Microorganisms (GCM) 10K type strain sequencing project: providing services to taxonomists for standard genome sequencing and annotation.</title>
        <authorList>
            <consortium name="The Broad Institute Genomics Platform"/>
            <consortium name="The Broad Institute Genome Sequencing Center for Infectious Disease"/>
            <person name="Wu L."/>
            <person name="Ma J."/>
        </authorList>
    </citation>
    <scope>NUCLEOTIDE SEQUENCE [LARGE SCALE GENOMIC DNA]</scope>
    <source>
        <strain evidence="3 4">JCM 11896</strain>
    </source>
</reference>
<comment type="caution">
    <text evidence="3">The sequence shown here is derived from an EMBL/GenBank/DDBJ whole genome shotgun (WGS) entry which is preliminary data.</text>
</comment>
<proteinExistence type="inferred from homology"/>
<comment type="similarity">
    <text evidence="1 2">Belongs to the enoyl-CoA hydratase/isomerase family.</text>
</comment>
<dbReference type="Proteomes" id="UP001501414">
    <property type="component" value="Unassembled WGS sequence"/>
</dbReference>
<gene>
    <name evidence="3" type="ORF">GCM10009613_15550</name>
</gene>
<evidence type="ECO:0000313" key="3">
    <source>
        <dbReference type="EMBL" id="GAA1384553.1"/>
    </source>
</evidence>
<name>A0ABN1XL46_9PSEU</name>
<evidence type="ECO:0000313" key="4">
    <source>
        <dbReference type="Proteomes" id="UP001501414"/>
    </source>
</evidence>
<dbReference type="RefSeq" id="WP_344019888.1">
    <property type="nucleotide sequence ID" value="NZ_BAAAJK010000006.1"/>
</dbReference>
<dbReference type="SUPFAM" id="SSF52096">
    <property type="entry name" value="ClpP/crotonase"/>
    <property type="match status" value="1"/>
</dbReference>
<dbReference type="PANTHER" id="PTHR43802:SF1">
    <property type="entry name" value="IP11341P-RELATED"/>
    <property type="match status" value="1"/>
</dbReference>
<evidence type="ECO:0000256" key="2">
    <source>
        <dbReference type="RuleBase" id="RU003707"/>
    </source>
</evidence>
<evidence type="ECO:0000256" key="1">
    <source>
        <dbReference type="ARBA" id="ARBA00005254"/>
    </source>
</evidence>
<dbReference type="InterPro" id="IPR018376">
    <property type="entry name" value="Enoyl-CoA_hyd/isom_CS"/>
</dbReference>
<dbReference type="Pfam" id="PF00378">
    <property type="entry name" value="ECH_1"/>
    <property type="match status" value="1"/>
</dbReference>
<dbReference type="InterPro" id="IPR001753">
    <property type="entry name" value="Enoyl-CoA_hydra/iso"/>
</dbReference>
<keyword evidence="4" id="KW-1185">Reference proteome</keyword>